<feature type="domain" description="DUF7779" evidence="2">
    <location>
        <begin position="229"/>
        <end position="306"/>
    </location>
</feature>
<evidence type="ECO:0000313" key="3">
    <source>
        <dbReference type="EMBL" id="MBB5112544.1"/>
    </source>
</evidence>
<comment type="caution">
    <text evidence="3">The sequence shown here is derived from an EMBL/GenBank/DDBJ whole genome shotgun (WGS) entry which is preliminary data.</text>
</comment>
<dbReference type="PANTHER" id="PTHR46082:SF6">
    <property type="entry name" value="AAA+ ATPASE DOMAIN-CONTAINING PROTEIN-RELATED"/>
    <property type="match status" value="1"/>
</dbReference>
<dbReference type="InterPro" id="IPR011990">
    <property type="entry name" value="TPR-like_helical_dom_sf"/>
</dbReference>
<dbReference type="RefSeq" id="WP_311773569.1">
    <property type="nucleotide sequence ID" value="NZ_JACHJC010000001.1"/>
</dbReference>
<evidence type="ECO:0000313" key="4">
    <source>
        <dbReference type="Proteomes" id="UP000618986"/>
    </source>
</evidence>
<accession>A0ABR6MAZ5</accession>
<dbReference type="Gene3D" id="1.25.40.10">
    <property type="entry name" value="Tetratricopeptide repeat domain"/>
    <property type="match status" value="2"/>
</dbReference>
<dbReference type="EMBL" id="JACHJC010000001">
    <property type="protein sequence ID" value="MBB5112544.1"/>
    <property type="molecule type" value="Genomic_DNA"/>
</dbReference>
<organism evidence="3 4">
    <name type="scientific">Micromonospora echinospora</name>
    <name type="common">Micromonospora purpurea</name>
    <dbReference type="NCBI Taxonomy" id="1877"/>
    <lineage>
        <taxon>Bacteria</taxon>
        <taxon>Bacillati</taxon>
        <taxon>Actinomycetota</taxon>
        <taxon>Actinomycetes</taxon>
        <taxon>Micromonosporales</taxon>
        <taxon>Micromonosporaceae</taxon>
        <taxon>Micromonospora</taxon>
    </lineage>
</organism>
<proteinExistence type="predicted"/>
<protein>
    <recommendedName>
        <fullName evidence="5">Tetratricopeptide repeat protein</fullName>
    </recommendedName>
</protein>
<evidence type="ECO:0000259" key="2">
    <source>
        <dbReference type="Pfam" id="PF25000"/>
    </source>
</evidence>
<dbReference type="PANTHER" id="PTHR46082">
    <property type="entry name" value="ATP/GTP-BINDING PROTEIN-RELATED"/>
    <property type="match status" value="1"/>
</dbReference>
<reference evidence="3 4" key="1">
    <citation type="submission" date="2020-08" db="EMBL/GenBank/DDBJ databases">
        <title>Sequencing the genomes of 1000 actinobacteria strains.</title>
        <authorList>
            <person name="Klenk H.-P."/>
        </authorList>
    </citation>
    <scope>NUCLEOTIDE SEQUENCE [LARGE SCALE GENOMIC DNA]</scope>
    <source>
        <strain evidence="3 4">DSM 43036</strain>
    </source>
</reference>
<dbReference type="Pfam" id="PF13374">
    <property type="entry name" value="TPR_10"/>
    <property type="match status" value="5"/>
</dbReference>
<dbReference type="InterPro" id="IPR056681">
    <property type="entry name" value="DUF7779"/>
</dbReference>
<dbReference type="SUPFAM" id="SSF52540">
    <property type="entry name" value="P-loop containing nucleoside triphosphate hydrolases"/>
    <property type="match status" value="1"/>
</dbReference>
<dbReference type="Pfam" id="PF00931">
    <property type="entry name" value="NB-ARC"/>
    <property type="match status" value="1"/>
</dbReference>
<dbReference type="Gene3D" id="3.40.50.300">
    <property type="entry name" value="P-loop containing nucleotide triphosphate hydrolases"/>
    <property type="match status" value="1"/>
</dbReference>
<gene>
    <name evidence="3" type="ORF">FHU28_002383</name>
</gene>
<dbReference type="InterPro" id="IPR027417">
    <property type="entry name" value="P-loop_NTPase"/>
</dbReference>
<dbReference type="InterPro" id="IPR002182">
    <property type="entry name" value="NB-ARC"/>
</dbReference>
<evidence type="ECO:0008006" key="5">
    <source>
        <dbReference type="Google" id="ProtNLM"/>
    </source>
</evidence>
<dbReference type="InterPro" id="IPR053137">
    <property type="entry name" value="NLR-like"/>
</dbReference>
<feature type="domain" description="NB-ARC" evidence="1">
    <location>
        <begin position="3"/>
        <end position="138"/>
    </location>
</feature>
<keyword evidence="4" id="KW-1185">Reference proteome</keyword>
<dbReference type="SUPFAM" id="SSF48452">
    <property type="entry name" value="TPR-like"/>
    <property type="match status" value="2"/>
</dbReference>
<dbReference type="Proteomes" id="UP000618986">
    <property type="component" value="Unassembled WGS sequence"/>
</dbReference>
<name>A0ABR6MAZ5_MICEC</name>
<dbReference type="Pfam" id="PF25000">
    <property type="entry name" value="DUF7779"/>
    <property type="match status" value="1"/>
</dbReference>
<sequence>MTAGLGGVGKSQLAAGLAHRLWDGGVLDLLVWVSATSRSGVVTAYAQAAADVTGIEDADADQAAARFMAWLATTPRRWLIVLDDVADPNDLRGLWPPATQVGRTVVTTRSADSALTAGRQVINVGVFTPDESAAYLSAKLAGVPGRLEEAADLAVDLGHLPLALAQAAAYILDRTSMTCAGYRRRLADGRRQLADLAPRALPDDYPYPVAVTWSLSIDRADSFIPPGVARPVLELAALLDPNGIPIEVFTTSTVQTYLSTRTGKPIDVDDLTDALDNLTRLSLTTVDHAAGMVRVHGLLQRVVREATPTDHTAQLAVIAADALQAIWPEIERDREHAQALRANTAVLHAQTEPLLLNPRHGAHTILFTAGRSLGGTGQVAAAVAYLHTLHESAAHQLGPEHPDTLATLNNLARWRGVMGDAAGAAAAFAELLVVVLRVLGPDHHGTLMTRDNLARWRGEAGDAAGAATAYEGLLEDRVRVLGSDHPDTLATRDNLARWRGESGDAAGAAVAYADLLVDVLRVLGPNHPGTLTARNNLAHWRGVAGDAAGAATAFEGVLDDRVRVLGPDHPDTLITRGNLASLRGVAGDAAGAAAAFAELFVVVLQVLGPDHPYTLNTRNNLAHWRGVAGDAAGAVAAFEGVLEDQLRVLGPDHPDIRATRNNLAAWRGEAGDAAGAAAAFDDLLVDVLRVLGPDHPYTLVTRNNVAFWRERVNLDAP</sequence>
<evidence type="ECO:0000259" key="1">
    <source>
        <dbReference type="Pfam" id="PF00931"/>
    </source>
</evidence>
<dbReference type="GeneID" id="300292957"/>